<gene>
    <name evidence="1" type="ORF">N339_02428</name>
</gene>
<evidence type="ECO:0000313" key="1">
    <source>
        <dbReference type="EMBL" id="KFV08446.1"/>
    </source>
</evidence>
<organism evidence="1 2">
    <name type="scientific">Pterocles gutturalis</name>
    <name type="common">yellow-throated sandgrouse</name>
    <dbReference type="NCBI Taxonomy" id="240206"/>
    <lineage>
        <taxon>Eukaryota</taxon>
        <taxon>Metazoa</taxon>
        <taxon>Chordata</taxon>
        <taxon>Craniata</taxon>
        <taxon>Vertebrata</taxon>
        <taxon>Euteleostomi</taxon>
        <taxon>Archelosauria</taxon>
        <taxon>Archosauria</taxon>
        <taxon>Dinosauria</taxon>
        <taxon>Saurischia</taxon>
        <taxon>Theropoda</taxon>
        <taxon>Coelurosauria</taxon>
        <taxon>Aves</taxon>
        <taxon>Neognathae</taxon>
        <taxon>Neoaves</taxon>
        <taxon>Columbimorphae</taxon>
        <taxon>Pterocliformes</taxon>
        <taxon>Pteroclidae</taxon>
        <taxon>Pterocles</taxon>
    </lineage>
</organism>
<protein>
    <submittedName>
        <fullName evidence="1">Uncharacterized protein</fullName>
    </submittedName>
</protein>
<keyword evidence="2" id="KW-1185">Reference proteome</keyword>
<reference evidence="1 2" key="1">
    <citation type="submission" date="2014-04" db="EMBL/GenBank/DDBJ databases">
        <title>Genome evolution of avian class.</title>
        <authorList>
            <person name="Zhang G."/>
            <person name="Li C."/>
        </authorList>
    </citation>
    <scope>NUCLEOTIDE SEQUENCE [LARGE SCALE GENOMIC DNA]</scope>
    <source>
        <strain evidence="1">BGI_N339</strain>
    </source>
</reference>
<dbReference type="Proteomes" id="UP000053149">
    <property type="component" value="Unassembled WGS sequence"/>
</dbReference>
<evidence type="ECO:0000313" key="2">
    <source>
        <dbReference type="Proteomes" id="UP000053149"/>
    </source>
</evidence>
<dbReference type="AlphaFoldDB" id="A0A093E1W3"/>
<proteinExistence type="predicted"/>
<feature type="non-terminal residue" evidence="1">
    <location>
        <position position="107"/>
    </location>
</feature>
<feature type="non-terminal residue" evidence="1">
    <location>
        <position position="1"/>
    </location>
</feature>
<accession>A0A093E1W3</accession>
<name>A0A093E1W3_9AVES</name>
<sequence length="107" mass="11960">FKWVWGPQCSTKPLPLSCCWRKSRIPNSSRVNTGGVVAPRREAAAKPCAVPDLRQRLALVIQRWEARGSCQSSMKGSRARLGCWDTAELEARETGGAFLFSCRKPPW</sequence>
<dbReference type="EMBL" id="KL235213">
    <property type="protein sequence ID" value="KFV08446.1"/>
    <property type="molecule type" value="Genomic_DNA"/>
</dbReference>